<feature type="domain" description="Exonuclease" evidence="2">
    <location>
        <begin position="7"/>
        <end position="179"/>
    </location>
</feature>
<dbReference type="PANTHER" id="PTHR30231">
    <property type="entry name" value="DNA POLYMERASE III SUBUNIT EPSILON"/>
    <property type="match status" value="1"/>
</dbReference>
<reference evidence="3 4" key="1">
    <citation type="submission" date="2019-07" db="EMBL/GenBank/DDBJ databases">
        <title>Genome sequence of Acholeplasma laidlawii strain with increased resistance to erythromycin.</title>
        <authorList>
            <person name="Medvedeva E.S."/>
            <person name="Baranova N.B."/>
            <person name="Siniagina M.N."/>
            <person name="Mouzykantov A."/>
            <person name="Chernova O.A."/>
            <person name="Chernov V.M."/>
        </authorList>
    </citation>
    <scope>NUCLEOTIDE SEQUENCE [LARGE SCALE GENOMIC DNA]</scope>
    <source>
        <strain evidence="3 4">PG8REry</strain>
    </source>
</reference>
<keyword evidence="1 3" id="KW-0378">Hydrolase</keyword>
<dbReference type="InterPro" id="IPR012337">
    <property type="entry name" value="RNaseH-like_sf"/>
</dbReference>
<sequence length="227" mass="26304">MKLEYKKILVFDFETTGLTPKRDKVIEVGAVLLEKIGDTYEIVQEIDYLIKQQTPITDFISNLTGITNEMLARDGVEEEYAFRQLDNLIDEDTLLVAYNLAFDIGFLSALYQTYVAHNYKIQNDILDCMAVYKDRYPYPHKLENAVARFELSNNQAHRASEDAKATFKVLDCLASEENNLKLYVNVLGYNKKYGLPDRTYFKKHIELVAQGFNGYREIEKRVIKNTI</sequence>
<dbReference type="GeneID" id="41339046"/>
<evidence type="ECO:0000259" key="2">
    <source>
        <dbReference type="SMART" id="SM00479"/>
    </source>
</evidence>
<keyword evidence="1 3" id="KW-0269">Exonuclease</keyword>
<dbReference type="GO" id="GO:0003887">
    <property type="term" value="F:DNA-directed DNA polymerase activity"/>
    <property type="evidence" value="ECO:0007669"/>
    <property type="project" value="InterPro"/>
</dbReference>
<dbReference type="NCBIfam" id="TIGR00573">
    <property type="entry name" value="dnaq"/>
    <property type="match status" value="1"/>
</dbReference>
<protein>
    <submittedName>
        <fullName evidence="3">3'-5' exonuclease</fullName>
    </submittedName>
</protein>
<dbReference type="EMBL" id="VKID01000001">
    <property type="protein sequence ID" value="TRX99677.1"/>
    <property type="molecule type" value="Genomic_DNA"/>
</dbReference>
<comment type="caution">
    <text evidence="3">The sequence shown here is derived from an EMBL/GenBank/DDBJ whole genome shotgun (WGS) entry which is preliminary data.</text>
</comment>
<keyword evidence="1 3" id="KW-0540">Nuclease</keyword>
<dbReference type="InterPro" id="IPR013520">
    <property type="entry name" value="Ribonucl_H"/>
</dbReference>
<gene>
    <name evidence="3" type="ORF">FNV44_01150</name>
</gene>
<dbReference type="GO" id="GO:0005829">
    <property type="term" value="C:cytosol"/>
    <property type="evidence" value="ECO:0007669"/>
    <property type="project" value="TreeGrafter"/>
</dbReference>
<dbReference type="PANTHER" id="PTHR30231:SF41">
    <property type="entry name" value="DNA POLYMERASE III SUBUNIT EPSILON"/>
    <property type="match status" value="1"/>
</dbReference>
<dbReference type="GO" id="GO:0003677">
    <property type="term" value="F:DNA binding"/>
    <property type="evidence" value="ECO:0007669"/>
    <property type="project" value="InterPro"/>
</dbReference>
<organism evidence="3 4">
    <name type="scientific">Acholeplasma laidlawii</name>
    <dbReference type="NCBI Taxonomy" id="2148"/>
    <lineage>
        <taxon>Bacteria</taxon>
        <taxon>Bacillati</taxon>
        <taxon>Mycoplasmatota</taxon>
        <taxon>Mollicutes</taxon>
        <taxon>Acholeplasmatales</taxon>
        <taxon>Acholeplasmataceae</taxon>
        <taxon>Acholeplasma</taxon>
    </lineage>
</organism>
<proteinExistence type="predicted"/>
<name>A0A553IHK6_ACHLA</name>
<dbReference type="SMART" id="SM00479">
    <property type="entry name" value="EXOIII"/>
    <property type="match status" value="1"/>
</dbReference>
<evidence type="ECO:0000256" key="1">
    <source>
        <dbReference type="ARBA" id="ARBA00022839"/>
    </source>
</evidence>
<accession>A0A553IHK6</accession>
<dbReference type="OMA" id="QATPMGF"/>
<dbReference type="Gene3D" id="3.30.420.10">
    <property type="entry name" value="Ribonuclease H-like superfamily/Ribonuclease H"/>
    <property type="match status" value="1"/>
</dbReference>
<dbReference type="RefSeq" id="WP_012242837.1">
    <property type="nucleotide sequence ID" value="NZ_JACAOE010000001.1"/>
</dbReference>
<dbReference type="FunFam" id="3.30.420.10:FF:000045">
    <property type="entry name" value="3'-5' exonuclease DinG"/>
    <property type="match status" value="1"/>
</dbReference>
<dbReference type="Proteomes" id="UP000315938">
    <property type="component" value="Unassembled WGS sequence"/>
</dbReference>
<dbReference type="InterPro" id="IPR036397">
    <property type="entry name" value="RNaseH_sf"/>
</dbReference>
<dbReference type="InterPro" id="IPR006054">
    <property type="entry name" value="DnaQ"/>
</dbReference>
<dbReference type="Pfam" id="PF00929">
    <property type="entry name" value="RNase_T"/>
    <property type="match status" value="1"/>
</dbReference>
<dbReference type="CDD" id="cd06127">
    <property type="entry name" value="DEDDh"/>
    <property type="match status" value="1"/>
</dbReference>
<dbReference type="GO" id="GO:0008408">
    <property type="term" value="F:3'-5' exonuclease activity"/>
    <property type="evidence" value="ECO:0007669"/>
    <property type="project" value="TreeGrafter"/>
</dbReference>
<evidence type="ECO:0000313" key="3">
    <source>
        <dbReference type="EMBL" id="TRX99677.1"/>
    </source>
</evidence>
<dbReference type="SUPFAM" id="SSF53098">
    <property type="entry name" value="Ribonuclease H-like"/>
    <property type="match status" value="1"/>
</dbReference>
<dbReference type="GO" id="GO:0045004">
    <property type="term" value="P:DNA replication proofreading"/>
    <property type="evidence" value="ECO:0007669"/>
    <property type="project" value="TreeGrafter"/>
</dbReference>
<dbReference type="AlphaFoldDB" id="A0A553IHK6"/>
<evidence type="ECO:0000313" key="4">
    <source>
        <dbReference type="Proteomes" id="UP000315938"/>
    </source>
</evidence>